<sequence length="441" mass="51245">MTSVEGNMGDTNDDDTENIKNIDSSGTRDRCLECSQKVHYCKPCISTHFRDEFIHWTSGDSNIDKLIQSSQLNAYHKDELIEWMEYSNFEIVEFIAHGGFGSIYKAIWKDGPICNGYLQPPWNIKKSKWNRDNNKEVAIKKFRNTTSVSSELLNEVKNNLMLNPGYCNKIYGMTRDPQNGEYAIVMEFRNVGNVRELIKKNHNILNWELIINKILIDVSFGLYFVHYKNYLHRDFHSGNILNNILDGYIYTAISDFGLCCPADQKSTDKTLYGVLPFVAPEVLRGGEFTKAADIYGFGMLMLEIISGEPPFVNRDYDLQLALNICKGERPLIPEYTPKPYAALMKRCWDPIPTNRPETHELIRQINDWGYILRKYELNDRQLAMKVGIEEEFSRERENRWKKQLAELATKPFSLKKSQNMLTSKQLDYFKQLTQLLEVKKC</sequence>
<dbReference type="PANTHER" id="PTHR44329">
    <property type="entry name" value="SERINE/THREONINE-PROTEIN KINASE TNNI3K-RELATED"/>
    <property type="match status" value="1"/>
</dbReference>
<reference evidence="4" key="2">
    <citation type="submission" date="2019-10" db="EMBL/GenBank/DDBJ databases">
        <title>Conservation and host-specific expression of non-tandemly repeated heterogenous ribosome RNA gene in arbuscular mycorrhizal fungi.</title>
        <authorList>
            <person name="Maeda T."/>
            <person name="Kobayashi Y."/>
            <person name="Nakagawa T."/>
            <person name="Ezawa T."/>
            <person name="Yamaguchi K."/>
            <person name="Bino T."/>
            <person name="Nishimoto Y."/>
            <person name="Shigenobu S."/>
            <person name="Kawaguchi M."/>
        </authorList>
    </citation>
    <scope>NUCLEOTIDE SEQUENCE</scope>
    <source>
        <strain evidence="4">HR1</strain>
    </source>
</reference>
<evidence type="ECO:0000313" key="3">
    <source>
        <dbReference type="EMBL" id="GBC06708.1"/>
    </source>
</evidence>
<dbReference type="GO" id="GO:0004674">
    <property type="term" value="F:protein serine/threonine kinase activity"/>
    <property type="evidence" value="ECO:0007669"/>
    <property type="project" value="TreeGrafter"/>
</dbReference>
<dbReference type="SUPFAM" id="SSF56112">
    <property type="entry name" value="Protein kinase-like (PK-like)"/>
    <property type="match status" value="1"/>
</dbReference>
<dbReference type="EMBL" id="BEXD01004093">
    <property type="protein sequence ID" value="GBC06708.1"/>
    <property type="molecule type" value="Genomic_DNA"/>
</dbReference>
<proteinExistence type="predicted"/>
<keyword evidence="4" id="KW-0808">Transferase</keyword>
<evidence type="ECO:0000313" key="5">
    <source>
        <dbReference type="Proteomes" id="UP000247702"/>
    </source>
</evidence>
<evidence type="ECO:0000256" key="1">
    <source>
        <dbReference type="SAM" id="MobiDB-lite"/>
    </source>
</evidence>
<keyword evidence="5" id="KW-1185">Reference proteome</keyword>
<dbReference type="EMBL" id="BLAL01000285">
    <property type="protein sequence ID" value="GES99814.1"/>
    <property type="molecule type" value="Genomic_DNA"/>
</dbReference>
<accession>A0A2Z6RUD7</accession>
<comment type="caution">
    <text evidence="3">The sequence shown here is derived from an EMBL/GenBank/DDBJ whole genome shotgun (WGS) entry which is preliminary data.</text>
</comment>
<dbReference type="InterPro" id="IPR001245">
    <property type="entry name" value="Ser-Thr/Tyr_kinase_cat_dom"/>
</dbReference>
<dbReference type="GO" id="GO:0005524">
    <property type="term" value="F:ATP binding"/>
    <property type="evidence" value="ECO:0007669"/>
    <property type="project" value="InterPro"/>
</dbReference>
<dbReference type="InterPro" id="IPR011009">
    <property type="entry name" value="Kinase-like_dom_sf"/>
</dbReference>
<organism evidence="3 5">
    <name type="scientific">Rhizophagus clarus</name>
    <dbReference type="NCBI Taxonomy" id="94130"/>
    <lineage>
        <taxon>Eukaryota</taxon>
        <taxon>Fungi</taxon>
        <taxon>Fungi incertae sedis</taxon>
        <taxon>Mucoromycota</taxon>
        <taxon>Glomeromycotina</taxon>
        <taxon>Glomeromycetes</taxon>
        <taxon>Glomerales</taxon>
        <taxon>Glomeraceae</taxon>
        <taxon>Rhizophagus</taxon>
    </lineage>
</organism>
<keyword evidence="4" id="KW-0418">Kinase</keyword>
<dbReference type="InterPro" id="IPR000719">
    <property type="entry name" value="Prot_kinase_dom"/>
</dbReference>
<dbReference type="Proteomes" id="UP000615446">
    <property type="component" value="Unassembled WGS sequence"/>
</dbReference>
<gene>
    <name evidence="4" type="ORF">RCL2_002629500</name>
    <name evidence="3" type="ORF">RclHR1_00700007</name>
</gene>
<feature type="region of interest" description="Disordered" evidence="1">
    <location>
        <begin position="1"/>
        <end position="22"/>
    </location>
</feature>
<evidence type="ECO:0000259" key="2">
    <source>
        <dbReference type="PROSITE" id="PS50011"/>
    </source>
</evidence>
<dbReference type="OrthoDB" id="2437857at2759"/>
<dbReference type="PROSITE" id="PS50011">
    <property type="entry name" value="PROTEIN_KINASE_DOM"/>
    <property type="match status" value="1"/>
</dbReference>
<name>A0A2Z6RUD7_9GLOM</name>
<dbReference type="AlphaFoldDB" id="A0A2Z6RUD7"/>
<reference evidence="3 5" key="1">
    <citation type="submission" date="2017-11" db="EMBL/GenBank/DDBJ databases">
        <title>The genome of Rhizophagus clarus HR1 reveals common genetic basis of auxotrophy among arbuscular mycorrhizal fungi.</title>
        <authorList>
            <person name="Kobayashi Y."/>
        </authorList>
    </citation>
    <scope>NUCLEOTIDE SEQUENCE [LARGE SCALE GENOMIC DNA]</scope>
    <source>
        <strain evidence="3 5">HR1</strain>
    </source>
</reference>
<evidence type="ECO:0000313" key="4">
    <source>
        <dbReference type="EMBL" id="GES99814.1"/>
    </source>
</evidence>
<dbReference type="Pfam" id="PF07714">
    <property type="entry name" value="PK_Tyr_Ser-Thr"/>
    <property type="match status" value="1"/>
</dbReference>
<dbReference type="Gene3D" id="1.10.510.10">
    <property type="entry name" value="Transferase(Phosphotransferase) domain 1"/>
    <property type="match status" value="1"/>
</dbReference>
<dbReference type="Proteomes" id="UP000247702">
    <property type="component" value="Unassembled WGS sequence"/>
</dbReference>
<feature type="domain" description="Protein kinase" evidence="2">
    <location>
        <begin position="89"/>
        <end position="369"/>
    </location>
</feature>
<dbReference type="InterPro" id="IPR051681">
    <property type="entry name" value="Ser/Thr_Kinases-Pseudokinases"/>
</dbReference>
<protein>
    <submittedName>
        <fullName evidence="4">Kinase-like domain-containing protein</fullName>
    </submittedName>
</protein>